<protein>
    <submittedName>
        <fullName evidence="1">Uncharacterized protein</fullName>
    </submittedName>
</protein>
<gene>
    <name evidence="1" type="ORF">PR048_011794</name>
</gene>
<name>A0ABQ9HMM5_9NEOP</name>
<accession>A0ABQ9HMM5</accession>
<dbReference type="EMBL" id="JARBHB010000004">
    <property type="protein sequence ID" value="KAJ8885596.1"/>
    <property type="molecule type" value="Genomic_DNA"/>
</dbReference>
<keyword evidence="2" id="KW-1185">Reference proteome</keyword>
<evidence type="ECO:0000313" key="1">
    <source>
        <dbReference type="EMBL" id="KAJ8885596.1"/>
    </source>
</evidence>
<sequence>MLLPSEGKRTRKMFNITQIQEVLGSMKEYMLFIHAFTGCDTTSSLHGKDKSLPFTSSPQEVAEAGEAFMCAIYGGKPSENINKLHYLLYLRTVAKQKSMVPLECQFYLQNLKLLNSIHFVFSIGDKSGKTG</sequence>
<proteinExistence type="predicted"/>
<evidence type="ECO:0000313" key="2">
    <source>
        <dbReference type="Proteomes" id="UP001159363"/>
    </source>
</evidence>
<reference evidence="1 2" key="1">
    <citation type="submission" date="2023-02" db="EMBL/GenBank/DDBJ databases">
        <title>LHISI_Scaffold_Assembly.</title>
        <authorList>
            <person name="Stuart O.P."/>
            <person name="Cleave R."/>
            <person name="Magrath M.J.L."/>
            <person name="Mikheyev A.S."/>
        </authorList>
    </citation>
    <scope>NUCLEOTIDE SEQUENCE [LARGE SCALE GENOMIC DNA]</scope>
    <source>
        <strain evidence="1">Daus_M_001</strain>
        <tissue evidence="1">Leg muscle</tissue>
    </source>
</reference>
<dbReference type="Proteomes" id="UP001159363">
    <property type="component" value="Chromosome X"/>
</dbReference>
<organism evidence="1 2">
    <name type="scientific">Dryococelus australis</name>
    <dbReference type="NCBI Taxonomy" id="614101"/>
    <lineage>
        <taxon>Eukaryota</taxon>
        <taxon>Metazoa</taxon>
        <taxon>Ecdysozoa</taxon>
        <taxon>Arthropoda</taxon>
        <taxon>Hexapoda</taxon>
        <taxon>Insecta</taxon>
        <taxon>Pterygota</taxon>
        <taxon>Neoptera</taxon>
        <taxon>Polyneoptera</taxon>
        <taxon>Phasmatodea</taxon>
        <taxon>Verophasmatodea</taxon>
        <taxon>Anareolatae</taxon>
        <taxon>Phasmatidae</taxon>
        <taxon>Eurycanthinae</taxon>
        <taxon>Dryococelus</taxon>
    </lineage>
</organism>
<comment type="caution">
    <text evidence="1">The sequence shown here is derived from an EMBL/GenBank/DDBJ whole genome shotgun (WGS) entry which is preliminary data.</text>
</comment>